<dbReference type="PATRIC" id="fig|1608994.3.peg.849"/>
<evidence type="ECO:0000313" key="1">
    <source>
        <dbReference type="EMBL" id="KMN15457.1"/>
    </source>
</evidence>
<dbReference type="AlphaFoldDB" id="A0A0J6ITV0"/>
<evidence type="ECO:0000313" key="2">
    <source>
        <dbReference type="Proteomes" id="UP000036325"/>
    </source>
</evidence>
<protein>
    <submittedName>
        <fullName evidence="1">Uncharacterized protein</fullName>
    </submittedName>
</protein>
<accession>A0A0J6J0Q1</accession>
<comment type="caution">
    <text evidence="1">The sequence shown here is derived from an EMBL/GenBank/DDBJ whole genome shotgun (WGS) entry which is preliminary data.</text>
</comment>
<accession>A0A0J6ITV0</accession>
<proteinExistence type="predicted"/>
<name>A0A0J6ITV0_9PSED</name>
<reference evidence="1 2" key="1">
    <citation type="submission" date="2015-02" db="EMBL/GenBank/DDBJ databases">
        <title>Pseudomonas helleri sp. nov. and Pseudomonas weihenstephanensis sp. nov., isolated from raw cows milk.</title>
        <authorList>
            <person name="von Neubeck M."/>
            <person name="Huptas C."/>
            <person name="Wenning M."/>
            <person name="Scherer S."/>
        </authorList>
    </citation>
    <scope>NUCLEOTIDE SEQUENCE [LARGE SCALE GENOMIC DNA]</scope>
    <source>
        <strain evidence="1 2">DSM 29166</strain>
    </source>
</reference>
<dbReference type="RefSeq" id="WP_048362524.1">
    <property type="nucleotide sequence ID" value="NZ_JAAEBV010000001.1"/>
</dbReference>
<dbReference type="EMBL" id="JYLF01000001">
    <property type="protein sequence ID" value="KMN15457.1"/>
    <property type="molecule type" value="Genomic_DNA"/>
</dbReference>
<sequence>MKRFPDFLARLFLGLLLGGLGSAALAIDEILEVEIHNATSAAISPGKDFSWLDNTQATGHDFVIEPGHSQELTYYLPQSRGNESFSYQQGERVCGFSFSHLVSGSAHLNRRVHAKSMGQVASVCEADLIAITDDDDFVSNGGSRVLFTMK</sequence>
<gene>
    <name evidence="1" type="ORF">TU86_01405</name>
</gene>
<organism evidence="1 2">
    <name type="scientific">Pseudomonas weihenstephanensis</name>
    <dbReference type="NCBI Taxonomy" id="1608994"/>
    <lineage>
        <taxon>Bacteria</taxon>
        <taxon>Pseudomonadati</taxon>
        <taxon>Pseudomonadota</taxon>
        <taxon>Gammaproteobacteria</taxon>
        <taxon>Pseudomonadales</taxon>
        <taxon>Pseudomonadaceae</taxon>
        <taxon>Pseudomonas</taxon>
    </lineage>
</organism>
<dbReference type="Proteomes" id="UP000036325">
    <property type="component" value="Unassembled WGS sequence"/>
</dbReference>